<feature type="transmembrane region" description="Helical" evidence="7">
    <location>
        <begin position="46"/>
        <end position="67"/>
    </location>
</feature>
<feature type="chain" id="PRO_5032540612" description="Flagellar protein" evidence="8">
    <location>
        <begin position="31"/>
        <end position="158"/>
    </location>
</feature>
<reference evidence="9 10" key="1">
    <citation type="submission" date="2019-11" db="EMBL/GenBank/DDBJ databases">
        <title>Draft genome sequence of Paludibacterium sp. dN18-1.</title>
        <authorList>
            <person name="Im W.-T."/>
        </authorList>
    </citation>
    <scope>NUCLEOTIDE SEQUENCE [LARGE SCALE GENOMIC DNA]</scope>
    <source>
        <strain evidence="10">dN 18-1</strain>
    </source>
</reference>
<dbReference type="PANTHER" id="PTHR38766:SF1">
    <property type="entry name" value="FLAGELLAR PROTEIN FLIO"/>
    <property type="match status" value="1"/>
</dbReference>
<evidence type="ECO:0000256" key="8">
    <source>
        <dbReference type="SAM" id="SignalP"/>
    </source>
</evidence>
<comment type="caution">
    <text evidence="9">The sequence shown here is derived from an EMBL/GenBank/DDBJ whole genome shotgun (WGS) entry which is preliminary data.</text>
</comment>
<dbReference type="InterPro" id="IPR022781">
    <property type="entry name" value="Flagellar_biosynth_FliO"/>
</dbReference>
<keyword evidence="9" id="KW-0282">Flagellum</keyword>
<comment type="similarity">
    <text evidence="6 7">Belongs to the FliO/MopB family.</text>
</comment>
<keyword evidence="9" id="KW-0969">Cilium</keyword>
<dbReference type="Pfam" id="PF04347">
    <property type="entry name" value="FliO"/>
    <property type="match status" value="1"/>
</dbReference>
<evidence type="ECO:0000256" key="1">
    <source>
        <dbReference type="ARBA" id="ARBA00022475"/>
    </source>
</evidence>
<keyword evidence="10" id="KW-1185">Reference proteome</keyword>
<dbReference type="GO" id="GO:0005886">
    <property type="term" value="C:plasma membrane"/>
    <property type="evidence" value="ECO:0007669"/>
    <property type="project" value="UniProtKB-SubCell"/>
</dbReference>
<dbReference type="PANTHER" id="PTHR38766">
    <property type="entry name" value="FLAGELLAR PROTEIN FLIO"/>
    <property type="match status" value="1"/>
</dbReference>
<dbReference type="EMBL" id="WLYX01000001">
    <property type="protein sequence ID" value="MTD32569.1"/>
    <property type="molecule type" value="Genomic_DNA"/>
</dbReference>
<feature type="signal peptide" evidence="8">
    <location>
        <begin position="1"/>
        <end position="30"/>
    </location>
</feature>
<dbReference type="Proteomes" id="UP000446658">
    <property type="component" value="Unassembled WGS sequence"/>
</dbReference>
<keyword evidence="9" id="KW-0966">Cell projection</keyword>
<dbReference type="GO" id="GO:0009425">
    <property type="term" value="C:bacterial-type flagellum basal body"/>
    <property type="evidence" value="ECO:0007669"/>
    <property type="project" value="UniProtKB-SubCell"/>
</dbReference>
<dbReference type="InterPro" id="IPR052205">
    <property type="entry name" value="FliO/MopB"/>
</dbReference>
<keyword evidence="4 7" id="KW-0472">Membrane</keyword>
<name>A0A844GAB8_9NEIS</name>
<sequence length="158" mass="17225">MVWRLVQRRPRQPVNLGLAGVFFVPTLALAAVPAAAVDSPSPLMGLLQVVFGPAVVLGVIMGAAWMFRRFSQGMLGATNRLKVVSGVMVGQRERVVIVELEGEWLVLGVTPSQVNLLNKLPRPDDADNDVVAPTEPFARWLKSAMEKGRRQMDASKKP</sequence>
<keyword evidence="2 7" id="KW-0812">Transmembrane</keyword>
<dbReference type="AlphaFoldDB" id="A0A844GAB8"/>
<keyword evidence="1 7" id="KW-1003">Cell membrane</keyword>
<evidence type="ECO:0000256" key="2">
    <source>
        <dbReference type="ARBA" id="ARBA00022692"/>
    </source>
</evidence>
<evidence type="ECO:0000256" key="7">
    <source>
        <dbReference type="RuleBase" id="RU362064"/>
    </source>
</evidence>
<organism evidence="9 10">
    <name type="scientific">Paludibacterium denitrificans</name>
    <dbReference type="NCBI Taxonomy" id="2675226"/>
    <lineage>
        <taxon>Bacteria</taxon>
        <taxon>Pseudomonadati</taxon>
        <taxon>Pseudomonadota</taxon>
        <taxon>Betaproteobacteria</taxon>
        <taxon>Neisseriales</taxon>
        <taxon>Chromobacteriaceae</taxon>
        <taxon>Paludibacterium</taxon>
    </lineage>
</organism>
<evidence type="ECO:0000313" key="9">
    <source>
        <dbReference type="EMBL" id="MTD32569.1"/>
    </source>
</evidence>
<evidence type="ECO:0000256" key="4">
    <source>
        <dbReference type="ARBA" id="ARBA00023136"/>
    </source>
</evidence>
<dbReference type="GO" id="GO:0044781">
    <property type="term" value="P:bacterial-type flagellum organization"/>
    <property type="evidence" value="ECO:0007669"/>
    <property type="project" value="UniProtKB-UniRule"/>
</dbReference>
<gene>
    <name evidence="9" type="primary">fliO</name>
    <name evidence="9" type="ORF">GKE73_02375</name>
</gene>
<evidence type="ECO:0000313" key="10">
    <source>
        <dbReference type="Proteomes" id="UP000446658"/>
    </source>
</evidence>
<proteinExistence type="inferred from homology"/>
<comment type="subcellular location">
    <subcellularLocation>
        <location evidence="7">Cell membrane</location>
    </subcellularLocation>
    <subcellularLocation>
        <location evidence="7">Bacterial flagellum basal body</location>
    </subcellularLocation>
</comment>
<evidence type="ECO:0000256" key="5">
    <source>
        <dbReference type="ARBA" id="ARBA00023143"/>
    </source>
</evidence>
<keyword evidence="3 7" id="KW-1133">Transmembrane helix</keyword>
<evidence type="ECO:0000256" key="3">
    <source>
        <dbReference type="ARBA" id="ARBA00022989"/>
    </source>
</evidence>
<keyword evidence="5 7" id="KW-0975">Bacterial flagellum</keyword>
<dbReference type="NCBIfam" id="TIGR03500">
    <property type="entry name" value="FliO_TIGR"/>
    <property type="match status" value="1"/>
</dbReference>
<accession>A0A844GAB8</accession>
<evidence type="ECO:0000256" key="6">
    <source>
        <dbReference type="ARBA" id="ARBA00037937"/>
    </source>
</evidence>
<dbReference type="RefSeq" id="WP_230369015.1">
    <property type="nucleotide sequence ID" value="NZ_WLYX01000001.1"/>
</dbReference>
<protein>
    <recommendedName>
        <fullName evidence="7">Flagellar protein</fullName>
    </recommendedName>
</protein>
<keyword evidence="8" id="KW-0732">Signal</keyword>